<dbReference type="InterPro" id="IPR027417">
    <property type="entry name" value="P-loop_NTPase"/>
</dbReference>
<evidence type="ECO:0000313" key="3">
    <source>
        <dbReference type="Proteomes" id="UP000054321"/>
    </source>
</evidence>
<dbReference type="Proteomes" id="UP000054321">
    <property type="component" value="Unassembled WGS sequence"/>
</dbReference>
<accession>A0A0C3CWU3</accession>
<dbReference type="SUPFAM" id="SSF52540">
    <property type="entry name" value="P-loop containing nucleoside triphosphate hydrolases"/>
    <property type="match status" value="1"/>
</dbReference>
<dbReference type="InterPro" id="IPR003959">
    <property type="entry name" value="ATPase_AAA_core"/>
</dbReference>
<dbReference type="OrthoDB" id="65590at2759"/>
<reference evidence="3" key="2">
    <citation type="submission" date="2015-01" db="EMBL/GenBank/DDBJ databases">
        <title>Evolutionary Origins and Diversification of the Mycorrhizal Mutualists.</title>
        <authorList>
            <consortium name="DOE Joint Genome Institute"/>
            <consortium name="Mycorrhizal Genomics Consortium"/>
            <person name="Kohler A."/>
            <person name="Kuo A."/>
            <person name="Nagy L.G."/>
            <person name="Floudas D."/>
            <person name="Copeland A."/>
            <person name="Barry K.W."/>
            <person name="Cichocki N."/>
            <person name="Veneault-Fourrey C."/>
            <person name="LaButti K."/>
            <person name="Lindquist E.A."/>
            <person name="Lipzen A."/>
            <person name="Lundell T."/>
            <person name="Morin E."/>
            <person name="Murat C."/>
            <person name="Riley R."/>
            <person name="Ohm R."/>
            <person name="Sun H."/>
            <person name="Tunlid A."/>
            <person name="Henrissat B."/>
            <person name="Grigoriev I.V."/>
            <person name="Hibbett D.S."/>
            <person name="Martin F."/>
        </authorList>
    </citation>
    <scope>NUCLEOTIDE SEQUENCE [LARGE SCALE GENOMIC DNA]</scope>
    <source>
        <strain evidence="3">Zn</strain>
    </source>
</reference>
<keyword evidence="3" id="KW-1185">Reference proteome</keyword>
<dbReference type="Pfam" id="PF00004">
    <property type="entry name" value="AAA"/>
    <property type="match status" value="1"/>
</dbReference>
<dbReference type="InterPro" id="IPR052922">
    <property type="entry name" value="Cytidylate_Kinase-2"/>
</dbReference>
<dbReference type="EMBL" id="KN832873">
    <property type="protein sequence ID" value="KIN03489.1"/>
    <property type="molecule type" value="Genomic_DNA"/>
</dbReference>
<organism evidence="2 3">
    <name type="scientific">Oidiodendron maius (strain Zn)</name>
    <dbReference type="NCBI Taxonomy" id="913774"/>
    <lineage>
        <taxon>Eukaryota</taxon>
        <taxon>Fungi</taxon>
        <taxon>Dikarya</taxon>
        <taxon>Ascomycota</taxon>
        <taxon>Pezizomycotina</taxon>
        <taxon>Leotiomycetes</taxon>
        <taxon>Leotiomycetes incertae sedis</taxon>
        <taxon>Myxotrichaceae</taxon>
        <taxon>Oidiodendron</taxon>
    </lineage>
</organism>
<reference evidence="2 3" key="1">
    <citation type="submission" date="2014-04" db="EMBL/GenBank/DDBJ databases">
        <authorList>
            <consortium name="DOE Joint Genome Institute"/>
            <person name="Kuo A."/>
            <person name="Martino E."/>
            <person name="Perotto S."/>
            <person name="Kohler A."/>
            <person name="Nagy L.G."/>
            <person name="Floudas D."/>
            <person name="Copeland A."/>
            <person name="Barry K.W."/>
            <person name="Cichocki N."/>
            <person name="Veneault-Fourrey C."/>
            <person name="LaButti K."/>
            <person name="Lindquist E.A."/>
            <person name="Lipzen A."/>
            <person name="Lundell T."/>
            <person name="Morin E."/>
            <person name="Murat C."/>
            <person name="Sun H."/>
            <person name="Tunlid A."/>
            <person name="Henrissat B."/>
            <person name="Grigoriev I.V."/>
            <person name="Hibbett D.S."/>
            <person name="Martin F."/>
            <person name="Nordberg H.P."/>
            <person name="Cantor M.N."/>
            <person name="Hua S.X."/>
        </authorList>
    </citation>
    <scope>NUCLEOTIDE SEQUENCE [LARGE SCALE GENOMIC DNA]</scope>
    <source>
        <strain evidence="2 3">Zn</strain>
    </source>
</reference>
<dbReference type="AlphaFoldDB" id="A0A0C3CWU3"/>
<feature type="domain" description="ATPase AAA-type core" evidence="1">
    <location>
        <begin position="7"/>
        <end position="60"/>
    </location>
</feature>
<gene>
    <name evidence="2" type="ORF">OIDMADRAFT_26181</name>
</gene>
<dbReference type="InParanoid" id="A0A0C3CWU3"/>
<sequence length="190" mass="22269">MTLERIVILGKPGAGKTTLATQLASRLSLRNIELDGISWQANWVQLPNNEMRERVSEVTTATSDWVLDGNYHFTHDIVWARADTLIWLDYPLWVALLRLLRRTAGRIFLQKELWNGNRESLRHHLNLNPDENLFAWTIQVHKRHRNEFPTILKQPEYSHLRVLRFRSPGETEKWLQTIPSAKDSGNKTVW</sequence>
<dbReference type="HOGENOM" id="CLU_092618_1_1_1"/>
<proteinExistence type="predicted"/>
<name>A0A0C3CWU3_OIDMZ</name>
<dbReference type="PANTHER" id="PTHR37816">
    <property type="entry name" value="YALI0E33011P"/>
    <property type="match status" value="1"/>
</dbReference>
<dbReference type="PANTHER" id="PTHR37816:SF1">
    <property type="entry name" value="TOXIN"/>
    <property type="match status" value="1"/>
</dbReference>
<dbReference type="Gene3D" id="3.40.50.300">
    <property type="entry name" value="P-loop containing nucleotide triphosphate hydrolases"/>
    <property type="match status" value="1"/>
</dbReference>
<evidence type="ECO:0000313" key="2">
    <source>
        <dbReference type="EMBL" id="KIN03489.1"/>
    </source>
</evidence>
<evidence type="ECO:0000259" key="1">
    <source>
        <dbReference type="Pfam" id="PF00004"/>
    </source>
</evidence>
<dbReference type="GO" id="GO:0005524">
    <property type="term" value="F:ATP binding"/>
    <property type="evidence" value="ECO:0007669"/>
    <property type="project" value="InterPro"/>
</dbReference>
<protein>
    <recommendedName>
        <fullName evidence="1">ATPase AAA-type core domain-containing protein</fullName>
    </recommendedName>
</protein>
<dbReference type="GO" id="GO:0016887">
    <property type="term" value="F:ATP hydrolysis activity"/>
    <property type="evidence" value="ECO:0007669"/>
    <property type="project" value="InterPro"/>
</dbReference>